<evidence type="ECO:0000313" key="2">
    <source>
        <dbReference type="Proteomes" id="UP001060215"/>
    </source>
</evidence>
<gene>
    <name evidence="1" type="ORF">LOK49_LG09G02762</name>
</gene>
<organism evidence="1 2">
    <name type="scientific">Camellia lanceoleosa</name>
    <dbReference type="NCBI Taxonomy" id="1840588"/>
    <lineage>
        <taxon>Eukaryota</taxon>
        <taxon>Viridiplantae</taxon>
        <taxon>Streptophyta</taxon>
        <taxon>Embryophyta</taxon>
        <taxon>Tracheophyta</taxon>
        <taxon>Spermatophyta</taxon>
        <taxon>Magnoliopsida</taxon>
        <taxon>eudicotyledons</taxon>
        <taxon>Gunneridae</taxon>
        <taxon>Pentapetalae</taxon>
        <taxon>asterids</taxon>
        <taxon>Ericales</taxon>
        <taxon>Theaceae</taxon>
        <taxon>Camellia</taxon>
    </lineage>
</organism>
<evidence type="ECO:0000313" key="1">
    <source>
        <dbReference type="EMBL" id="KAI8001148.1"/>
    </source>
</evidence>
<comment type="caution">
    <text evidence="1">The sequence shown here is derived from an EMBL/GenBank/DDBJ whole genome shotgun (WGS) entry which is preliminary data.</text>
</comment>
<dbReference type="Proteomes" id="UP001060215">
    <property type="component" value="Chromosome 8"/>
</dbReference>
<accession>A0ACC0GKN1</accession>
<keyword evidence="2" id="KW-1185">Reference proteome</keyword>
<reference evidence="1 2" key="1">
    <citation type="journal article" date="2022" name="Plant J.">
        <title>Chromosome-level genome of Camellia lanceoleosa provides a valuable resource for understanding genome evolution and self-incompatibility.</title>
        <authorList>
            <person name="Gong W."/>
            <person name="Xiao S."/>
            <person name="Wang L."/>
            <person name="Liao Z."/>
            <person name="Chang Y."/>
            <person name="Mo W."/>
            <person name="Hu G."/>
            <person name="Li W."/>
            <person name="Zhao G."/>
            <person name="Zhu H."/>
            <person name="Hu X."/>
            <person name="Ji K."/>
            <person name="Xiang X."/>
            <person name="Song Q."/>
            <person name="Yuan D."/>
            <person name="Jin S."/>
            <person name="Zhang L."/>
        </authorList>
    </citation>
    <scope>NUCLEOTIDE SEQUENCE [LARGE SCALE GENOMIC DNA]</scope>
    <source>
        <strain evidence="1">SQ_2022a</strain>
    </source>
</reference>
<protein>
    <submittedName>
        <fullName evidence="1">Uncharacterized protein</fullName>
    </submittedName>
</protein>
<name>A0ACC0GKN1_9ERIC</name>
<proteinExistence type="predicted"/>
<sequence length="300" mass="32370">MGVSNISSNVVLNRVEENVFTDGACKRMDVIDTVANRRDSVIPPSINVMHRKELSNCNSSATVGTVVEDSLCSRPTAVGVKDAMMVERVTNIEECDEHPQKCAEQASPPGLIKSLSGSIQEFGPGINLEVHLGQLKSDYIVQGPSPEINEFIMQGPNILPSEAQGWPVIWTALGCGCYAVMGNLAFSFLSEWEGCQVGLRCSVLLLCSAGVNLDVFTAASFGLLCVAVWFGLGVLLQLWTMPQDDGSHTEGSHIEGINLTSEVETMVLISGCSVLELGMVWELLLSQWVIMKGCSTLFKI</sequence>
<dbReference type="EMBL" id="CM045765">
    <property type="protein sequence ID" value="KAI8001148.1"/>
    <property type="molecule type" value="Genomic_DNA"/>
</dbReference>